<dbReference type="InterPro" id="IPR009057">
    <property type="entry name" value="Homeodomain-like_sf"/>
</dbReference>
<name>A0A285NBV8_9HYPH</name>
<organism evidence="6 7">
    <name type="scientific">Cohaesibacter gelatinilyticus</name>
    <dbReference type="NCBI Taxonomy" id="372072"/>
    <lineage>
        <taxon>Bacteria</taxon>
        <taxon>Pseudomonadati</taxon>
        <taxon>Pseudomonadota</taxon>
        <taxon>Alphaproteobacteria</taxon>
        <taxon>Hyphomicrobiales</taxon>
        <taxon>Cohaesibacteraceae</taxon>
    </lineage>
</organism>
<evidence type="ECO:0000313" key="7">
    <source>
        <dbReference type="Proteomes" id="UP000219439"/>
    </source>
</evidence>
<evidence type="ECO:0000313" key="6">
    <source>
        <dbReference type="EMBL" id="SNZ05161.1"/>
    </source>
</evidence>
<evidence type="ECO:0000256" key="4">
    <source>
        <dbReference type="PROSITE-ProRule" id="PRU00335"/>
    </source>
</evidence>
<dbReference type="EMBL" id="OBEL01000001">
    <property type="protein sequence ID" value="SNZ05161.1"/>
    <property type="molecule type" value="Genomic_DNA"/>
</dbReference>
<dbReference type="Pfam" id="PF00440">
    <property type="entry name" value="TetR_N"/>
    <property type="match status" value="1"/>
</dbReference>
<evidence type="ECO:0000256" key="1">
    <source>
        <dbReference type="ARBA" id="ARBA00023015"/>
    </source>
</evidence>
<evidence type="ECO:0000256" key="3">
    <source>
        <dbReference type="ARBA" id="ARBA00023163"/>
    </source>
</evidence>
<dbReference type="PANTHER" id="PTHR47506:SF1">
    <property type="entry name" value="HTH-TYPE TRANSCRIPTIONAL REGULATOR YJDC"/>
    <property type="match status" value="1"/>
</dbReference>
<gene>
    <name evidence="6" type="ORF">SAMN06265368_0048</name>
</gene>
<keyword evidence="2 4" id="KW-0238">DNA-binding</keyword>
<dbReference type="PANTHER" id="PTHR47506">
    <property type="entry name" value="TRANSCRIPTIONAL REGULATORY PROTEIN"/>
    <property type="match status" value="1"/>
</dbReference>
<keyword evidence="1" id="KW-0805">Transcription regulation</keyword>
<sequence length="226" mass="26083">MGRPKKFDQETVLLSAENCFWSQGIHRTSISSLVESMNIQRSSFYNSFSSREYVLSLILQRYWKHSPIGKMEQNVSSAQALDYLARFFTEFCYFLAQNAKGRGCLFFNSMSELSAEDGQIYEIFHDRYLNLIEGLDHHWQALLDNTNVRITNKDDAIQHMIVTLFGINQYSKMDQTPRRLVQLTAMSLHSLSPELSRVIETMGRETQDSASDLIWLDVSEETKAIA</sequence>
<dbReference type="Gene3D" id="1.10.357.10">
    <property type="entry name" value="Tetracycline Repressor, domain 2"/>
    <property type="match status" value="1"/>
</dbReference>
<keyword evidence="7" id="KW-1185">Reference proteome</keyword>
<dbReference type="SUPFAM" id="SSF46689">
    <property type="entry name" value="Homeodomain-like"/>
    <property type="match status" value="1"/>
</dbReference>
<dbReference type="GO" id="GO:0003677">
    <property type="term" value="F:DNA binding"/>
    <property type="evidence" value="ECO:0007669"/>
    <property type="project" value="UniProtKB-UniRule"/>
</dbReference>
<proteinExistence type="predicted"/>
<dbReference type="Proteomes" id="UP000219439">
    <property type="component" value="Unassembled WGS sequence"/>
</dbReference>
<dbReference type="PROSITE" id="PS50977">
    <property type="entry name" value="HTH_TETR_2"/>
    <property type="match status" value="1"/>
</dbReference>
<accession>A0A285NBV8</accession>
<reference evidence="6 7" key="1">
    <citation type="submission" date="2017-09" db="EMBL/GenBank/DDBJ databases">
        <authorList>
            <person name="Ehlers B."/>
            <person name="Leendertz F.H."/>
        </authorList>
    </citation>
    <scope>NUCLEOTIDE SEQUENCE [LARGE SCALE GENOMIC DNA]</scope>
    <source>
        <strain evidence="6 7">DSM 18289</strain>
    </source>
</reference>
<dbReference type="InterPro" id="IPR001647">
    <property type="entry name" value="HTH_TetR"/>
</dbReference>
<feature type="DNA-binding region" description="H-T-H motif" evidence="4">
    <location>
        <begin position="29"/>
        <end position="48"/>
    </location>
</feature>
<dbReference type="InterPro" id="IPR036271">
    <property type="entry name" value="Tet_transcr_reg_TetR-rel_C_sf"/>
</dbReference>
<dbReference type="RefSeq" id="WP_097151421.1">
    <property type="nucleotide sequence ID" value="NZ_OBEL01000001.1"/>
</dbReference>
<protein>
    <submittedName>
        <fullName evidence="6">Transcriptional regulator, TetR family</fullName>
    </submittedName>
</protein>
<dbReference type="OrthoDB" id="9795242at2"/>
<evidence type="ECO:0000259" key="5">
    <source>
        <dbReference type="PROSITE" id="PS50977"/>
    </source>
</evidence>
<dbReference type="SUPFAM" id="SSF48498">
    <property type="entry name" value="Tetracyclin repressor-like, C-terminal domain"/>
    <property type="match status" value="1"/>
</dbReference>
<keyword evidence="3" id="KW-0804">Transcription</keyword>
<dbReference type="AlphaFoldDB" id="A0A285NBV8"/>
<evidence type="ECO:0000256" key="2">
    <source>
        <dbReference type="ARBA" id="ARBA00023125"/>
    </source>
</evidence>
<feature type="domain" description="HTH tetR-type" evidence="5">
    <location>
        <begin position="6"/>
        <end position="66"/>
    </location>
</feature>